<sequence length="132" mass="15063">MGDVGIVEGKKKKEEESRTRKEKTEKRAQKNTPSQKAKDKQRNSMVDDFDMPGYTMFESEEFWWWLAGDKMDRGALYLRLFQSSRAAYVQYCNMKNSPSPSSSQPPPPSLSPPPAPTHMSRGPYKGTRTLPT</sequence>
<dbReference type="AlphaFoldDB" id="A0AAE1NNI3"/>
<proteinExistence type="predicted"/>
<comment type="caution">
    <text evidence="2">The sequence shown here is derived from an EMBL/GenBank/DDBJ whole genome shotgun (WGS) entry which is preliminary data.</text>
</comment>
<evidence type="ECO:0000313" key="2">
    <source>
        <dbReference type="EMBL" id="KAK4293340.1"/>
    </source>
</evidence>
<protein>
    <submittedName>
        <fullName evidence="2">Uncharacterized protein</fullName>
    </submittedName>
</protein>
<organism evidence="2 3">
    <name type="scientific">Petrolisthes manimaculis</name>
    <dbReference type="NCBI Taxonomy" id="1843537"/>
    <lineage>
        <taxon>Eukaryota</taxon>
        <taxon>Metazoa</taxon>
        <taxon>Ecdysozoa</taxon>
        <taxon>Arthropoda</taxon>
        <taxon>Crustacea</taxon>
        <taxon>Multicrustacea</taxon>
        <taxon>Malacostraca</taxon>
        <taxon>Eumalacostraca</taxon>
        <taxon>Eucarida</taxon>
        <taxon>Decapoda</taxon>
        <taxon>Pleocyemata</taxon>
        <taxon>Anomura</taxon>
        <taxon>Galatheoidea</taxon>
        <taxon>Porcellanidae</taxon>
        <taxon>Petrolisthes</taxon>
    </lineage>
</organism>
<feature type="compositionally biased region" description="Basic and acidic residues" evidence="1">
    <location>
        <begin position="8"/>
        <end position="28"/>
    </location>
</feature>
<gene>
    <name evidence="2" type="ORF">Pmani_033958</name>
</gene>
<feature type="compositionally biased region" description="Pro residues" evidence="1">
    <location>
        <begin position="103"/>
        <end position="116"/>
    </location>
</feature>
<reference evidence="2" key="1">
    <citation type="submission" date="2023-11" db="EMBL/GenBank/DDBJ databases">
        <title>Genome assemblies of two species of porcelain crab, Petrolisthes cinctipes and Petrolisthes manimaculis (Anomura: Porcellanidae).</title>
        <authorList>
            <person name="Angst P."/>
        </authorList>
    </citation>
    <scope>NUCLEOTIDE SEQUENCE</scope>
    <source>
        <strain evidence="2">PB745_02</strain>
        <tissue evidence="2">Gill</tissue>
    </source>
</reference>
<keyword evidence="3" id="KW-1185">Reference proteome</keyword>
<accession>A0AAE1NNI3</accession>
<name>A0AAE1NNI3_9EUCA</name>
<evidence type="ECO:0000256" key="1">
    <source>
        <dbReference type="SAM" id="MobiDB-lite"/>
    </source>
</evidence>
<dbReference type="Proteomes" id="UP001292094">
    <property type="component" value="Unassembled WGS sequence"/>
</dbReference>
<feature type="region of interest" description="Disordered" evidence="1">
    <location>
        <begin position="1"/>
        <end position="51"/>
    </location>
</feature>
<dbReference type="EMBL" id="JAWZYT010004573">
    <property type="protein sequence ID" value="KAK4293340.1"/>
    <property type="molecule type" value="Genomic_DNA"/>
</dbReference>
<feature type="region of interest" description="Disordered" evidence="1">
    <location>
        <begin position="93"/>
        <end position="132"/>
    </location>
</feature>
<evidence type="ECO:0000313" key="3">
    <source>
        <dbReference type="Proteomes" id="UP001292094"/>
    </source>
</evidence>